<dbReference type="AlphaFoldDB" id="A0A2H0N1V4"/>
<keyword evidence="2" id="KW-0732">Signal</keyword>
<name>A0A2H0N1V4_9BACT</name>
<feature type="chain" id="PRO_5013850004" evidence="2">
    <location>
        <begin position="28"/>
        <end position="170"/>
    </location>
</feature>
<evidence type="ECO:0000256" key="2">
    <source>
        <dbReference type="SAM" id="SignalP"/>
    </source>
</evidence>
<dbReference type="EMBL" id="PCWM01000078">
    <property type="protein sequence ID" value="PIR02879.1"/>
    <property type="molecule type" value="Genomic_DNA"/>
</dbReference>
<dbReference type="Proteomes" id="UP000229782">
    <property type="component" value="Unassembled WGS sequence"/>
</dbReference>
<protein>
    <submittedName>
        <fullName evidence="3">Uncharacterized protein</fullName>
    </submittedName>
</protein>
<feature type="transmembrane region" description="Helical" evidence="1">
    <location>
        <begin position="67"/>
        <end position="95"/>
    </location>
</feature>
<keyword evidence="1" id="KW-0812">Transmembrane</keyword>
<evidence type="ECO:0000313" key="4">
    <source>
        <dbReference type="Proteomes" id="UP000229782"/>
    </source>
</evidence>
<reference evidence="3 4" key="1">
    <citation type="submission" date="2017-09" db="EMBL/GenBank/DDBJ databases">
        <title>Depth-based differentiation of microbial function through sediment-hosted aquifers and enrichment of novel symbionts in the deep terrestrial subsurface.</title>
        <authorList>
            <person name="Probst A.J."/>
            <person name="Ladd B."/>
            <person name="Jarett J.K."/>
            <person name="Geller-Mcgrath D.E."/>
            <person name="Sieber C.M."/>
            <person name="Emerson J.B."/>
            <person name="Anantharaman K."/>
            <person name="Thomas B.C."/>
            <person name="Malmstrom R."/>
            <person name="Stieglmeier M."/>
            <person name="Klingl A."/>
            <person name="Woyke T."/>
            <person name="Ryan C.M."/>
            <person name="Banfield J.F."/>
        </authorList>
    </citation>
    <scope>NUCLEOTIDE SEQUENCE [LARGE SCALE GENOMIC DNA]</scope>
    <source>
        <strain evidence="3">CG11_big_fil_rev_8_21_14_0_20_43_7</strain>
    </source>
</reference>
<accession>A0A2H0N1V4</accession>
<keyword evidence="1" id="KW-0472">Membrane</keyword>
<evidence type="ECO:0000256" key="1">
    <source>
        <dbReference type="SAM" id="Phobius"/>
    </source>
</evidence>
<gene>
    <name evidence="3" type="ORF">COV60_03300</name>
</gene>
<proteinExistence type="predicted"/>
<sequence length="170" mass="18963">MKYIAPHLFFIALLLAWIAPQTIPVFGADPDPVEGQVQYGNKTVQKQTDAFTGSDGADFGRVKDPRIVVASLIQSFLVVLGILFLVYMTYAGYLIMTSAGNDDRIDKGKSITRNAVIGVMLVLGAYGTMWIVRWVFVASGDETYKECYPPDYEEYNSDPLAPRDDRYKNC</sequence>
<feature type="signal peptide" evidence="2">
    <location>
        <begin position="1"/>
        <end position="27"/>
    </location>
</feature>
<comment type="caution">
    <text evidence="3">The sequence shown here is derived from an EMBL/GenBank/DDBJ whole genome shotgun (WGS) entry which is preliminary data.</text>
</comment>
<evidence type="ECO:0000313" key="3">
    <source>
        <dbReference type="EMBL" id="PIR02879.1"/>
    </source>
</evidence>
<feature type="transmembrane region" description="Helical" evidence="1">
    <location>
        <begin position="115"/>
        <end position="136"/>
    </location>
</feature>
<organism evidence="3 4">
    <name type="scientific">Candidatus Magasanikbacteria bacterium CG11_big_fil_rev_8_21_14_0_20_43_7</name>
    <dbReference type="NCBI Taxonomy" id="1974654"/>
    <lineage>
        <taxon>Bacteria</taxon>
        <taxon>Candidatus Magasanikiibacteriota</taxon>
    </lineage>
</organism>
<keyword evidence="1" id="KW-1133">Transmembrane helix</keyword>